<organism evidence="8 9">
    <name type="scientific">Triangularia verruculosa</name>
    <dbReference type="NCBI Taxonomy" id="2587418"/>
    <lineage>
        <taxon>Eukaryota</taxon>
        <taxon>Fungi</taxon>
        <taxon>Dikarya</taxon>
        <taxon>Ascomycota</taxon>
        <taxon>Pezizomycotina</taxon>
        <taxon>Sordariomycetes</taxon>
        <taxon>Sordariomycetidae</taxon>
        <taxon>Sordariales</taxon>
        <taxon>Podosporaceae</taxon>
        <taxon>Triangularia</taxon>
    </lineage>
</organism>
<keyword evidence="4 7" id="KW-1133">Transmembrane helix</keyword>
<feature type="region of interest" description="Disordered" evidence="6">
    <location>
        <begin position="1"/>
        <end position="26"/>
    </location>
</feature>
<feature type="compositionally biased region" description="Pro residues" evidence="6">
    <location>
        <begin position="15"/>
        <end position="26"/>
    </location>
</feature>
<evidence type="ECO:0000256" key="2">
    <source>
        <dbReference type="ARBA" id="ARBA00006325"/>
    </source>
</evidence>
<evidence type="ECO:0008006" key="10">
    <source>
        <dbReference type="Google" id="ProtNLM"/>
    </source>
</evidence>
<comment type="caution">
    <text evidence="8">The sequence shown here is derived from an EMBL/GenBank/DDBJ whole genome shotgun (WGS) entry which is preliminary data.</text>
</comment>
<evidence type="ECO:0000313" key="8">
    <source>
        <dbReference type="EMBL" id="KAK4202697.1"/>
    </source>
</evidence>
<dbReference type="PANTHER" id="PTHR22779">
    <property type="entry name" value="SD17342P"/>
    <property type="match status" value="1"/>
</dbReference>
<evidence type="ECO:0000256" key="5">
    <source>
        <dbReference type="ARBA" id="ARBA00023136"/>
    </source>
</evidence>
<dbReference type="Pfam" id="PF10190">
    <property type="entry name" value="Tmemb_170"/>
    <property type="match status" value="1"/>
</dbReference>
<name>A0AAN6XQG4_9PEZI</name>
<dbReference type="PANTHER" id="PTHR22779:SF6">
    <property type="entry name" value="SD17342P"/>
    <property type="match status" value="1"/>
</dbReference>
<dbReference type="Proteomes" id="UP001303160">
    <property type="component" value="Unassembled WGS sequence"/>
</dbReference>
<comment type="subcellular location">
    <subcellularLocation>
        <location evidence="1">Membrane</location>
        <topology evidence="1">Multi-pass membrane protein</topology>
    </subcellularLocation>
</comment>
<feature type="transmembrane region" description="Helical" evidence="7">
    <location>
        <begin position="124"/>
        <end position="144"/>
    </location>
</feature>
<reference evidence="8" key="1">
    <citation type="journal article" date="2023" name="Mol. Phylogenet. Evol.">
        <title>Genome-scale phylogeny and comparative genomics of the fungal order Sordariales.</title>
        <authorList>
            <person name="Hensen N."/>
            <person name="Bonometti L."/>
            <person name="Westerberg I."/>
            <person name="Brannstrom I.O."/>
            <person name="Guillou S."/>
            <person name="Cros-Aarteil S."/>
            <person name="Calhoun S."/>
            <person name="Haridas S."/>
            <person name="Kuo A."/>
            <person name="Mondo S."/>
            <person name="Pangilinan J."/>
            <person name="Riley R."/>
            <person name="LaButti K."/>
            <person name="Andreopoulos B."/>
            <person name="Lipzen A."/>
            <person name="Chen C."/>
            <person name="Yan M."/>
            <person name="Daum C."/>
            <person name="Ng V."/>
            <person name="Clum A."/>
            <person name="Steindorff A."/>
            <person name="Ohm R.A."/>
            <person name="Martin F."/>
            <person name="Silar P."/>
            <person name="Natvig D.O."/>
            <person name="Lalanne C."/>
            <person name="Gautier V."/>
            <person name="Ament-Velasquez S.L."/>
            <person name="Kruys A."/>
            <person name="Hutchinson M.I."/>
            <person name="Powell A.J."/>
            <person name="Barry K."/>
            <person name="Miller A.N."/>
            <person name="Grigoriev I.V."/>
            <person name="Debuchy R."/>
            <person name="Gladieux P."/>
            <person name="Hiltunen Thoren M."/>
            <person name="Johannesson H."/>
        </authorList>
    </citation>
    <scope>NUCLEOTIDE SEQUENCE</scope>
    <source>
        <strain evidence="8">CBS 315.58</strain>
    </source>
</reference>
<evidence type="ECO:0000256" key="7">
    <source>
        <dbReference type="SAM" id="Phobius"/>
    </source>
</evidence>
<keyword evidence="9" id="KW-1185">Reference proteome</keyword>
<evidence type="ECO:0000313" key="9">
    <source>
        <dbReference type="Proteomes" id="UP001303160"/>
    </source>
</evidence>
<feature type="transmembrane region" description="Helical" evidence="7">
    <location>
        <begin position="83"/>
        <end position="112"/>
    </location>
</feature>
<dbReference type="AlphaFoldDB" id="A0AAN6XQG4"/>
<evidence type="ECO:0000256" key="4">
    <source>
        <dbReference type="ARBA" id="ARBA00022989"/>
    </source>
</evidence>
<sequence length="148" mass="16677">MDRISRHLRRDDPRGNPPPGYTQPPFPSLFWPPQESKVALYELDDIWKFTLYWTLILYGLFHMGAVGVAVLMQVGKRRSNWKYLWIVPLIYAFIAACEAVIAGSVVGLMVGAGYLAGGFTMSTWVPFVWGWVNVLVLLVASFRIQGGL</sequence>
<feature type="transmembrane region" description="Helical" evidence="7">
    <location>
        <begin position="51"/>
        <end position="71"/>
    </location>
</feature>
<keyword evidence="3 7" id="KW-0812">Transmembrane</keyword>
<feature type="compositionally biased region" description="Basic and acidic residues" evidence="6">
    <location>
        <begin position="1"/>
        <end position="14"/>
    </location>
</feature>
<comment type="similarity">
    <text evidence="2">Belongs to the TMEM170 family.</text>
</comment>
<evidence type="ECO:0000256" key="1">
    <source>
        <dbReference type="ARBA" id="ARBA00004141"/>
    </source>
</evidence>
<gene>
    <name evidence="8" type="ORF">QBC40DRAFT_39350</name>
</gene>
<dbReference type="GO" id="GO:0016020">
    <property type="term" value="C:membrane"/>
    <property type="evidence" value="ECO:0007669"/>
    <property type="project" value="UniProtKB-SubCell"/>
</dbReference>
<dbReference type="InterPro" id="IPR019334">
    <property type="entry name" value="TMEM170A/B/YPR153W-like"/>
</dbReference>
<evidence type="ECO:0000256" key="6">
    <source>
        <dbReference type="SAM" id="MobiDB-lite"/>
    </source>
</evidence>
<proteinExistence type="inferred from homology"/>
<dbReference type="EMBL" id="MU863895">
    <property type="protein sequence ID" value="KAK4202697.1"/>
    <property type="molecule type" value="Genomic_DNA"/>
</dbReference>
<protein>
    <recommendedName>
        <fullName evidence="10">Integral membrane protein</fullName>
    </recommendedName>
</protein>
<reference evidence="8" key="2">
    <citation type="submission" date="2023-05" db="EMBL/GenBank/DDBJ databases">
        <authorList>
            <consortium name="Lawrence Berkeley National Laboratory"/>
            <person name="Steindorff A."/>
            <person name="Hensen N."/>
            <person name="Bonometti L."/>
            <person name="Westerberg I."/>
            <person name="Brannstrom I.O."/>
            <person name="Guillou S."/>
            <person name="Cros-Aarteil S."/>
            <person name="Calhoun S."/>
            <person name="Haridas S."/>
            <person name="Kuo A."/>
            <person name="Mondo S."/>
            <person name="Pangilinan J."/>
            <person name="Riley R."/>
            <person name="Labutti K."/>
            <person name="Andreopoulos B."/>
            <person name="Lipzen A."/>
            <person name="Chen C."/>
            <person name="Yanf M."/>
            <person name="Daum C."/>
            <person name="Ng V."/>
            <person name="Clum A."/>
            <person name="Ohm R."/>
            <person name="Martin F."/>
            <person name="Silar P."/>
            <person name="Natvig D."/>
            <person name="Lalanne C."/>
            <person name="Gautier V."/>
            <person name="Ament-Velasquez S.L."/>
            <person name="Kruys A."/>
            <person name="Hutchinson M.I."/>
            <person name="Powell A.J."/>
            <person name="Barry K."/>
            <person name="Miller A.N."/>
            <person name="Grigoriev I.V."/>
            <person name="Debuchy R."/>
            <person name="Gladieux P."/>
            <person name="Thoren M.H."/>
            <person name="Johannesson H."/>
        </authorList>
    </citation>
    <scope>NUCLEOTIDE SEQUENCE</scope>
    <source>
        <strain evidence="8">CBS 315.58</strain>
    </source>
</reference>
<evidence type="ECO:0000256" key="3">
    <source>
        <dbReference type="ARBA" id="ARBA00022692"/>
    </source>
</evidence>
<keyword evidence="5 7" id="KW-0472">Membrane</keyword>
<accession>A0AAN6XQG4</accession>